<accession>A0AA86JF47</accession>
<gene>
    <name evidence="2" type="ORF">RGQ30_13220</name>
</gene>
<dbReference type="Proteomes" id="UP001329151">
    <property type="component" value="Chromosome"/>
</dbReference>
<name>A0AA86JF47_9BURK</name>
<protein>
    <submittedName>
        <fullName evidence="2">Uncharacterized protein</fullName>
    </submittedName>
</protein>
<organism evidence="2 3">
    <name type="scientific">Limnobacter thiooxidans</name>
    <dbReference type="NCBI Taxonomy" id="131080"/>
    <lineage>
        <taxon>Bacteria</taxon>
        <taxon>Pseudomonadati</taxon>
        <taxon>Pseudomonadota</taxon>
        <taxon>Betaproteobacteria</taxon>
        <taxon>Burkholderiales</taxon>
        <taxon>Burkholderiaceae</taxon>
        <taxon>Limnobacter</taxon>
    </lineage>
</organism>
<keyword evidence="1" id="KW-0812">Transmembrane</keyword>
<dbReference type="KEGG" id="lto:RGQ30_13220"/>
<keyword evidence="1" id="KW-1133">Transmembrane helix</keyword>
<dbReference type="AlphaFoldDB" id="A0AA86JF47"/>
<evidence type="ECO:0000256" key="1">
    <source>
        <dbReference type="SAM" id="Phobius"/>
    </source>
</evidence>
<keyword evidence="1" id="KW-0472">Membrane</keyword>
<evidence type="ECO:0000313" key="2">
    <source>
        <dbReference type="EMBL" id="BET25821.1"/>
    </source>
</evidence>
<proteinExistence type="predicted"/>
<feature type="transmembrane region" description="Helical" evidence="1">
    <location>
        <begin position="45"/>
        <end position="72"/>
    </location>
</feature>
<reference evidence="2 3" key="1">
    <citation type="submission" date="2023-10" db="EMBL/GenBank/DDBJ databases">
        <title>Complete Genome Sequence of Limnobacter thiooxidans CS-K2T, Isolated from freshwater lake sediments in Bavaria, Germany.</title>
        <authorList>
            <person name="Naruki M."/>
            <person name="Watanabe A."/>
            <person name="Warashina T."/>
            <person name="Morita T."/>
            <person name="Arakawa K."/>
        </authorList>
    </citation>
    <scope>NUCLEOTIDE SEQUENCE [LARGE SCALE GENOMIC DNA]</scope>
    <source>
        <strain evidence="2 3">CS-K2</strain>
    </source>
</reference>
<keyword evidence="3" id="KW-1185">Reference proteome</keyword>
<evidence type="ECO:0000313" key="3">
    <source>
        <dbReference type="Proteomes" id="UP001329151"/>
    </source>
</evidence>
<dbReference type="EMBL" id="AP028947">
    <property type="protein sequence ID" value="BET25821.1"/>
    <property type="molecule type" value="Genomic_DNA"/>
</dbReference>
<sequence length="81" mass="8139">MAFDEAALGMLRVRLDSGAFAVGALLLARTNGVFAALLGTSSDSVLRAGFLVLGTEIGGISFSVVAGLLGSLGRGIVNDLK</sequence>